<dbReference type="PANTHER" id="PTHR30092:SF0">
    <property type="entry name" value="INNER MEMBRANE PROTEIN CRED"/>
    <property type="match status" value="1"/>
</dbReference>
<dbReference type="OrthoDB" id="9791851at2"/>
<dbReference type="Pfam" id="PF06123">
    <property type="entry name" value="CreD"/>
    <property type="match status" value="1"/>
</dbReference>
<dbReference type="AlphaFoldDB" id="A0A4D7QGJ6"/>
<dbReference type="RefSeq" id="WP_137099387.1">
    <property type="nucleotide sequence ID" value="NZ_CP039865.1"/>
</dbReference>
<reference evidence="2 3" key="1">
    <citation type="submission" date="2019-04" db="EMBL/GenBank/DDBJ databases">
        <title>Phreatobacter aquaticus sp. nov.</title>
        <authorList>
            <person name="Choi A."/>
            <person name="Baek K."/>
        </authorList>
    </citation>
    <scope>NUCLEOTIDE SEQUENCE [LARGE SCALE GENOMIC DNA]</scope>
    <source>
        <strain evidence="2 3">NMCR1094</strain>
    </source>
</reference>
<keyword evidence="1" id="KW-1133">Transmembrane helix</keyword>
<keyword evidence="1" id="KW-0472">Membrane</keyword>
<organism evidence="2 3">
    <name type="scientific">Phreatobacter aquaticus</name>
    <dbReference type="NCBI Taxonomy" id="2570229"/>
    <lineage>
        <taxon>Bacteria</taxon>
        <taxon>Pseudomonadati</taxon>
        <taxon>Pseudomonadota</taxon>
        <taxon>Alphaproteobacteria</taxon>
        <taxon>Hyphomicrobiales</taxon>
        <taxon>Phreatobacteraceae</taxon>
        <taxon>Phreatobacter</taxon>
    </lineage>
</organism>
<accession>A0A4D7QGJ6</accession>
<proteinExistence type="predicted"/>
<feature type="transmembrane region" description="Helical" evidence="1">
    <location>
        <begin position="406"/>
        <end position="426"/>
    </location>
</feature>
<evidence type="ECO:0000313" key="2">
    <source>
        <dbReference type="EMBL" id="QCK86055.1"/>
    </source>
</evidence>
<dbReference type="EMBL" id="CP039865">
    <property type="protein sequence ID" value="QCK86055.1"/>
    <property type="molecule type" value="Genomic_DNA"/>
</dbReference>
<dbReference type="PANTHER" id="PTHR30092">
    <property type="entry name" value="INNER MEMBRANE PROTEIN CRED"/>
    <property type="match status" value="1"/>
</dbReference>
<name>A0A4D7QGJ6_9HYPH</name>
<gene>
    <name evidence="2" type="primary">creD</name>
    <name evidence="2" type="ORF">E8L99_09970</name>
</gene>
<feature type="transmembrane region" description="Helical" evidence="1">
    <location>
        <begin position="328"/>
        <end position="348"/>
    </location>
</feature>
<protein>
    <submittedName>
        <fullName evidence="2">Cell envelope integrity protein CreD</fullName>
    </submittedName>
</protein>
<dbReference type="PIRSF" id="PIRSF004548">
    <property type="entry name" value="CreD"/>
    <property type="match status" value="1"/>
</dbReference>
<dbReference type="GO" id="GO:0005886">
    <property type="term" value="C:plasma membrane"/>
    <property type="evidence" value="ECO:0007669"/>
    <property type="project" value="TreeGrafter"/>
</dbReference>
<dbReference type="KEGG" id="paqt:E8L99_09970"/>
<feature type="transmembrane region" description="Helical" evidence="1">
    <location>
        <begin position="299"/>
        <end position="316"/>
    </location>
</feature>
<evidence type="ECO:0000256" key="1">
    <source>
        <dbReference type="SAM" id="Phobius"/>
    </source>
</evidence>
<dbReference type="Proteomes" id="UP000298588">
    <property type="component" value="Chromosome"/>
</dbReference>
<sequence>MADRSSIFRSPLFKLAIIGVLTLLMVVPLVLLSGLRGERSQRAAEVVAEVAGSWASEQTLVGPILLLPYVARGGDQNDMRTVRRVMVVLPETLKQDGEITTEGRRRGIFEIPVWRGQIAIEARFGAVDLQRIDPAAVAPVWEEAAVVFNVSDPRGLEREVSVRIGDQAAVLEPGGGPFAFQAPTLFAPVTGLDGSQPFNVSARFDLKGSRAFGLSPIGRTSTIALRSNWAHPSFFGTFLPTARDVSEAGFTASWSVPHYARPVPQTFVADATMFQRLVQARSGVRFFQPVDVYHLVERALKYGILVIGAAFIVVFLMEITAKRPFHPVQYLLVGVALAVFYLLLLSFAEHIGFAAAYALATAAIVGLVALYVGLAFGRLREGLMVGAELLVAYGLLYTVLRSEDYALLTGSVVVFVALAAVMLITVKTDWSALSSPPRPQKPAAEPSTMG</sequence>
<dbReference type="NCBIfam" id="NF008712">
    <property type="entry name" value="PRK11715.1-1"/>
    <property type="match status" value="1"/>
</dbReference>
<evidence type="ECO:0000313" key="3">
    <source>
        <dbReference type="Proteomes" id="UP000298588"/>
    </source>
</evidence>
<feature type="transmembrane region" description="Helical" evidence="1">
    <location>
        <begin position="12"/>
        <end position="32"/>
    </location>
</feature>
<feature type="transmembrane region" description="Helical" evidence="1">
    <location>
        <begin position="383"/>
        <end position="400"/>
    </location>
</feature>
<keyword evidence="3" id="KW-1185">Reference proteome</keyword>
<keyword evidence="1" id="KW-0812">Transmembrane</keyword>
<feature type="transmembrane region" description="Helical" evidence="1">
    <location>
        <begin position="354"/>
        <end position="376"/>
    </location>
</feature>
<dbReference type="InterPro" id="IPR010364">
    <property type="entry name" value="Uncharacterised_IM_CreD"/>
</dbReference>